<reference evidence="1" key="1">
    <citation type="submission" date="2021-05" db="EMBL/GenBank/DDBJ databases">
        <title>Encephalitozoon hellem ATCC 50604 Complete Genome.</title>
        <authorList>
            <person name="Mascarenhas dos Santos A.C."/>
            <person name="Julian A.T."/>
            <person name="Pombert J.-F."/>
        </authorList>
    </citation>
    <scope>NUCLEOTIDE SEQUENCE</scope>
    <source>
        <strain evidence="1">ATCC 50604</strain>
    </source>
</reference>
<dbReference type="Proteomes" id="UP001217963">
    <property type="component" value="Chromosome IX"/>
</dbReference>
<accession>A0A9Q9C4F3</accession>
<sequence length="342" mass="39279">MDLEICSFPAYTGGIFRSCIRWKKCGRASQRPSLLAARITGAVRIDGKEIKLLESTPVELRMEEGSETMYRCIIPRSAPPSMRLRSLEVVYTIIVEGYYGKKKNVRAEMFDVYPVGFEPSGKIESIIVHEDMIRIGDGDDTAFGEIVSSLRNKPASSGTIAEMVEQKRHVLEEFPRFMNKVVERYKKESKGDIYFYVSIEGDSGVEVGRHRVNAWNGDEEVAKIEYRRHLIESDVMTIWYKRNIRSTRIVLMVAECIDGKVSSSEERVVKEFNSNMCLYKRVPVNVKHDWFTFDCALFSVRFSYRIEFDGVGFVLPVNKVSPKARIGMDEYQQIILSNENRV</sequence>
<evidence type="ECO:0000313" key="3">
    <source>
        <dbReference type="Proteomes" id="UP001059546"/>
    </source>
</evidence>
<protein>
    <submittedName>
        <fullName evidence="1">FeS cluster assembly protein SufD</fullName>
    </submittedName>
</protein>
<dbReference type="EMBL" id="CP119070">
    <property type="protein sequence ID" value="WEL39451.1"/>
    <property type="molecule type" value="Genomic_DNA"/>
</dbReference>
<keyword evidence="4" id="KW-1185">Reference proteome</keyword>
<dbReference type="AlphaFoldDB" id="A0A9Q9C4F3"/>
<dbReference type="OrthoDB" id="2190998at2759"/>
<gene>
    <name evidence="1" type="ORF">GPU96_09g17460</name>
    <name evidence="2" type="ORF">PFJ87_09g00790</name>
</gene>
<proteinExistence type="predicted"/>
<organism evidence="1 3">
    <name type="scientific">Encephalitozoon hellem</name>
    <name type="common">Microsporidian parasite</name>
    <dbReference type="NCBI Taxonomy" id="27973"/>
    <lineage>
        <taxon>Eukaryota</taxon>
        <taxon>Fungi</taxon>
        <taxon>Fungi incertae sedis</taxon>
        <taxon>Microsporidia</taxon>
        <taxon>Unikaryonidae</taxon>
        <taxon>Encephalitozoon</taxon>
    </lineage>
</organism>
<dbReference type="EMBL" id="CP075155">
    <property type="protein sequence ID" value="UTX43966.1"/>
    <property type="molecule type" value="Genomic_DNA"/>
</dbReference>
<evidence type="ECO:0000313" key="2">
    <source>
        <dbReference type="EMBL" id="WEL39451.1"/>
    </source>
</evidence>
<reference evidence="2 4" key="2">
    <citation type="submission" date="2023-02" db="EMBL/GenBank/DDBJ databases">
        <title>Encephalitozoon hellem ATCC 50451 complete genome.</title>
        <authorList>
            <person name="Mascarenhas dos Santos A.C."/>
            <person name="Julian A.T."/>
            <person name="Pombert J.-F."/>
        </authorList>
    </citation>
    <scope>NUCLEOTIDE SEQUENCE [LARGE SCALE GENOMIC DNA]</scope>
    <source>
        <strain evidence="2 4">ATCC 50451</strain>
    </source>
</reference>
<evidence type="ECO:0000313" key="4">
    <source>
        <dbReference type="Proteomes" id="UP001217963"/>
    </source>
</evidence>
<dbReference type="Proteomes" id="UP001059546">
    <property type="component" value="Chromosome IX"/>
</dbReference>
<evidence type="ECO:0000313" key="1">
    <source>
        <dbReference type="EMBL" id="UTX43966.1"/>
    </source>
</evidence>
<name>A0A9Q9C4F3_ENCHE</name>